<evidence type="ECO:0000256" key="5">
    <source>
        <dbReference type="ARBA" id="ARBA00022692"/>
    </source>
</evidence>
<protein>
    <recommendedName>
        <fullName evidence="8">Biotin transporter</fullName>
    </recommendedName>
</protein>
<comment type="subcellular location">
    <subcellularLocation>
        <location evidence="1 8">Cell membrane</location>
        <topology evidence="1 8">Multi-pass membrane protein</topology>
    </subcellularLocation>
</comment>
<feature type="transmembrane region" description="Helical" evidence="9">
    <location>
        <begin position="103"/>
        <end position="120"/>
    </location>
</feature>
<feature type="transmembrane region" description="Helical" evidence="9">
    <location>
        <begin position="48"/>
        <end position="65"/>
    </location>
</feature>
<dbReference type="Gene3D" id="1.10.1760.20">
    <property type="match status" value="1"/>
</dbReference>
<organism evidence="10 11">
    <name type="scientific">Microbacterium suwonense</name>
    <dbReference type="NCBI Taxonomy" id="683047"/>
    <lineage>
        <taxon>Bacteria</taxon>
        <taxon>Bacillati</taxon>
        <taxon>Actinomycetota</taxon>
        <taxon>Actinomycetes</taxon>
        <taxon>Micrococcales</taxon>
        <taxon>Microbacteriaceae</taxon>
        <taxon>Microbacterium</taxon>
    </lineage>
</organism>
<evidence type="ECO:0000256" key="7">
    <source>
        <dbReference type="ARBA" id="ARBA00023136"/>
    </source>
</evidence>
<evidence type="ECO:0000256" key="9">
    <source>
        <dbReference type="SAM" id="Phobius"/>
    </source>
</evidence>
<keyword evidence="11" id="KW-1185">Reference proteome</keyword>
<dbReference type="PANTHER" id="PTHR34295">
    <property type="entry name" value="BIOTIN TRANSPORTER BIOY"/>
    <property type="match status" value="1"/>
</dbReference>
<dbReference type="Pfam" id="PF02632">
    <property type="entry name" value="BioY"/>
    <property type="match status" value="1"/>
</dbReference>
<evidence type="ECO:0000256" key="1">
    <source>
        <dbReference type="ARBA" id="ARBA00004651"/>
    </source>
</evidence>
<sequence length="205" mass="20779">MFRTSTSSLGRSPDDRFPRPLGADLARIAVFAALIVVLGTIIVPVPGGVPITAQTLGVMLAGLVLGARRAPLAILVVLALAAAGLPVLAGGRGGLGVFLGPTAGYLLGWVAAVIVIGLIAHRGRFSWWRAGLAALIGGIGVVYLFGIPVQAMVTGVPIGPTIVSSLVFLPGDLLKAGVAVALTVALRRAYPRAFPAPTRQAARAA</sequence>
<keyword evidence="5 9" id="KW-0812">Transmembrane</keyword>
<feature type="transmembrane region" description="Helical" evidence="9">
    <location>
        <begin position="132"/>
        <end position="153"/>
    </location>
</feature>
<feature type="transmembrane region" description="Helical" evidence="9">
    <location>
        <begin position="21"/>
        <end position="42"/>
    </location>
</feature>
<evidence type="ECO:0000256" key="6">
    <source>
        <dbReference type="ARBA" id="ARBA00022989"/>
    </source>
</evidence>
<name>A0ABM8FR03_9MICO</name>
<keyword evidence="7 8" id="KW-0472">Membrane</keyword>
<comment type="similarity">
    <text evidence="2 8">Belongs to the BioY family.</text>
</comment>
<evidence type="ECO:0000256" key="2">
    <source>
        <dbReference type="ARBA" id="ARBA00010692"/>
    </source>
</evidence>
<feature type="transmembrane region" description="Helical" evidence="9">
    <location>
        <begin position="173"/>
        <end position="190"/>
    </location>
</feature>
<accession>A0ABM8FR03</accession>
<keyword evidence="6 9" id="KW-1133">Transmembrane helix</keyword>
<gene>
    <name evidence="10" type="primary">bioY</name>
    <name evidence="10" type="ORF">GCM10025863_07130</name>
</gene>
<evidence type="ECO:0000256" key="8">
    <source>
        <dbReference type="PIRNR" id="PIRNR016661"/>
    </source>
</evidence>
<feature type="transmembrane region" description="Helical" evidence="9">
    <location>
        <begin position="72"/>
        <end position="91"/>
    </location>
</feature>
<evidence type="ECO:0000256" key="4">
    <source>
        <dbReference type="ARBA" id="ARBA00022475"/>
    </source>
</evidence>
<dbReference type="Proteomes" id="UP001321543">
    <property type="component" value="Chromosome"/>
</dbReference>
<dbReference type="PIRSF" id="PIRSF016661">
    <property type="entry name" value="BioY"/>
    <property type="match status" value="1"/>
</dbReference>
<evidence type="ECO:0000313" key="11">
    <source>
        <dbReference type="Proteomes" id="UP001321543"/>
    </source>
</evidence>
<reference evidence="11" key="1">
    <citation type="journal article" date="2019" name="Int. J. Syst. Evol. Microbiol.">
        <title>The Global Catalogue of Microorganisms (GCM) 10K type strain sequencing project: providing services to taxonomists for standard genome sequencing and annotation.</title>
        <authorList>
            <consortium name="The Broad Institute Genomics Platform"/>
            <consortium name="The Broad Institute Genome Sequencing Center for Infectious Disease"/>
            <person name="Wu L."/>
            <person name="Ma J."/>
        </authorList>
    </citation>
    <scope>NUCLEOTIDE SEQUENCE [LARGE SCALE GENOMIC DNA]</scope>
    <source>
        <strain evidence="11">NBRC 106310</strain>
    </source>
</reference>
<dbReference type="PANTHER" id="PTHR34295:SF4">
    <property type="entry name" value="BIOTIN TRANSPORTER BIOY-RELATED"/>
    <property type="match status" value="1"/>
</dbReference>
<keyword evidence="3 8" id="KW-0813">Transport</keyword>
<evidence type="ECO:0000256" key="3">
    <source>
        <dbReference type="ARBA" id="ARBA00022448"/>
    </source>
</evidence>
<dbReference type="RefSeq" id="WP_434019612.1">
    <property type="nucleotide sequence ID" value="NZ_AP027728.1"/>
</dbReference>
<dbReference type="InterPro" id="IPR003784">
    <property type="entry name" value="BioY"/>
</dbReference>
<evidence type="ECO:0000313" key="10">
    <source>
        <dbReference type="EMBL" id="BDZ38099.1"/>
    </source>
</evidence>
<dbReference type="EMBL" id="AP027728">
    <property type="protein sequence ID" value="BDZ38099.1"/>
    <property type="molecule type" value="Genomic_DNA"/>
</dbReference>
<proteinExistence type="inferred from homology"/>
<keyword evidence="4 8" id="KW-1003">Cell membrane</keyword>